<reference evidence="9 10" key="1">
    <citation type="journal article" date="2017" name="Nat. Ecol. Evol.">
        <title>Scallop genome provides insights into evolution of bilaterian karyotype and development.</title>
        <authorList>
            <person name="Wang S."/>
            <person name="Zhang J."/>
            <person name="Jiao W."/>
            <person name="Li J."/>
            <person name="Xun X."/>
            <person name="Sun Y."/>
            <person name="Guo X."/>
            <person name="Huan P."/>
            <person name="Dong B."/>
            <person name="Zhang L."/>
            <person name="Hu X."/>
            <person name="Sun X."/>
            <person name="Wang J."/>
            <person name="Zhao C."/>
            <person name="Wang Y."/>
            <person name="Wang D."/>
            <person name="Huang X."/>
            <person name="Wang R."/>
            <person name="Lv J."/>
            <person name="Li Y."/>
            <person name="Zhang Z."/>
            <person name="Liu B."/>
            <person name="Lu W."/>
            <person name="Hui Y."/>
            <person name="Liang J."/>
            <person name="Zhou Z."/>
            <person name="Hou R."/>
            <person name="Li X."/>
            <person name="Liu Y."/>
            <person name="Li H."/>
            <person name="Ning X."/>
            <person name="Lin Y."/>
            <person name="Zhao L."/>
            <person name="Xing Q."/>
            <person name="Dou J."/>
            <person name="Li Y."/>
            <person name="Mao J."/>
            <person name="Guo H."/>
            <person name="Dou H."/>
            <person name="Li T."/>
            <person name="Mu C."/>
            <person name="Jiang W."/>
            <person name="Fu Q."/>
            <person name="Fu X."/>
            <person name="Miao Y."/>
            <person name="Liu J."/>
            <person name="Yu Q."/>
            <person name="Li R."/>
            <person name="Liao H."/>
            <person name="Li X."/>
            <person name="Kong Y."/>
            <person name="Jiang Z."/>
            <person name="Chourrout D."/>
            <person name="Li R."/>
            <person name="Bao Z."/>
        </authorList>
    </citation>
    <scope>NUCLEOTIDE SEQUENCE [LARGE SCALE GENOMIC DNA]</scope>
    <source>
        <strain evidence="9 10">PY_sf001</strain>
    </source>
</reference>
<dbReference type="PANTHER" id="PTHR24276">
    <property type="entry name" value="POLYSERASE-RELATED"/>
    <property type="match status" value="1"/>
</dbReference>
<keyword evidence="2 6" id="KW-0645">Protease</keyword>
<dbReference type="PROSITE" id="PS00134">
    <property type="entry name" value="TRYPSIN_HIS"/>
    <property type="match status" value="1"/>
</dbReference>
<gene>
    <name evidence="9" type="ORF">KP79_PYT06532</name>
</gene>
<protein>
    <submittedName>
        <fullName evidence="9">Chymotrypsin-like serine proteinase</fullName>
    </submittedName>
</protein>
<keyword evidence="3 6" id="KW-0378">Hydrolase</keyword>
<proteinExistence type="inferred from homology"/>
<evidence type="ECO:0000256" key="3">
    <source>
        <dbReference type="ARBA" id="ARBA00022801"/>
    </source>
</evidence>
<dbReference type="InterPro" id="IPR043504">
    <property type="entry name" value="Peptidase_S1_PA_chymotrypsin"/>
</dbReference>
<dbReference type="STRING" id="6573.A0A210PI03"/>
<evidence type="ECO:0000256" key="1">
    <source>
        <dbReference type="ARBA" id="ARBA00007664"/>
    </source>
</evidence>
<evidence type="ECO:0000256" key="7">
    <source>
        <dbReference type="SAM" id="SignalP"/>
    </source>
</evidence>
<feature type="chain" id="PRO_5013007449" evidence="7">
    <location>
        <begin position="18"/>
        <end position="265"/>
    </location>
</feature>
<feature type="signal peptide" evidence="7">
    <location>
        <begin position="1"/>
        <end position="17"/>
    </location>
</feature>
<keyword evidence="7" id="KW-0732">Signal</keyword>
<accession>A0A210PI03</accession>
<dbReference type="InterPro" id="IPR033116">
    <property type="entry name" value="TRYPSIN_SER"/>
</dbReference>
<evidence type="ECO:0000256" key="2">
    <source>
        <dbReference type="ARBA" id="ARBA00022670"/>
    </source>
</evidence>
<dbReference type="SMART" id="SM00020">
    <property type="entry name" value="Tryp_SPc"/>
    <property type="match status" value="1"/>
</dbReference>
<dbReference type="PRINTS" id="PR00722">
    <property type="entry name" value="CHYMOTRYPSIN"/>
</dbReference>
<dbReference type="PROSITE" id="PS51257">
    <property type="entry name" value="PROKAR_LIPOPROTEIN"/>
    <property type="match status" value="1"/>
</dbReference>
<dbReference type="PROSITE" id="PS50240">
    <property type="entry name" value="TRYPSIN_DOM"/>
    <property type="match status" value="1"/>
</dbReference>
<keyword evidence="5" id="KW-1015">Disulfide bond</keyword>
<evidence type="ECO:0000259" key="8">
    <source>
        <dbReference type="PROSITE" id="PS50240"/>
    </source>
</evidence>
<dbReference type="Gene3D" id="2.40.10.10">
    <property type="entry name" value="Trypsin-like serine proteases"/>
    <property type="match status" value="1"/>
</dbReference>
<name>A0A210PI03_MIZYE</name>
<dbReference type="CDD" id="cd00190">
    <property type="entry name" value="Tryp_SPc"/>
    <property type="match status" value="1"/>
</dbReference>
<keyword evidence="10" id="KW-1185">Reference proteome</keyword>
<dbReference type="Proteomes" id="UP000242188">
    <property type="component" value="Unassembled WGS sequence"/>
</dbReference>
<dbReference type="OrthoDB" id="6267810at2759"/>
<dbReference type="InterPro" id="IPR001314">
    <property type="entry name" value="Peptidase_S1A"/>
</dbReference>
<dbReference type="PROSITE" id="PS00135">
    <property type="entry name" value="TRYPSIN_SER"/>
    <property type="match status" value="1"/>
</dbReference>
<evidence type="ECO:0000313" key="9">
    <source>
        <dbReference type="EMBL" id="OWF36056.1"/>
    </source>
</evidence>
<comment type="caution">
    <text evidence="9">The sequence shown here is derived from an EMBL/GenBank/DDBJ whole genome shotgun (WGS) entry which is preliminary data.</text>
</comment>
<dbReference type="InterPro" id="IPR009003">
    <property type="entry name" value="Peptidase_S1_PA"/>
</dbReference>
<dbReference type="GO" id="GO:0006508">
    <property type="term" value="P:proteolysis"/>
    <property type="evidence" value="ECO:0007669"/>
    <property type="project" value="UniProtKB-KW"/>
</dbReference>
<dbReference type="AlphaFoldDB" id="A0A210PI03"/>
<keyword evidence="4 6" id="KW-0720">Serine protease</keyword>
<dbReference type="InterPro" id="IPR050430">
    <property type="entry name" value="Peptidase_S1"/>
</dbReference>
<comment type="similarity">
    <text evidence="1">Belongs to the peptidase S1 family.</text>
</comment>
<dbReference type="EMBL" id="NEDP02076680">
    <property type="protein sequence ID" value="OWF36056.1"/>
    <property type="molecule type" value="Genomic_DNA"/>
</dbReference>
<dbReference type="InterPro" id="IPR001254">
    <property type="entry name" value="Trypsin_dom"/>
</dbReference>
<dbReference type="FunFam" id="2.40.10.10:FF:000068">
    <property type="entry name" value="transmembrane protease serine 2"/>
    <property type="match status" value="1"/>
</dbReference>
<dbReference type="InterPro" id="IPR018114">
    <property type="entry name" value="TRYPSIN_HIS"/>
</dbReference>
<dbReference type="SUPFAM" id="SSF50494">
    <property type="entry name" value="Trypsin-like serine proteases"/>
    <property type="match status" value="1"/>
</dbReference>
<sequence length="265" mass="28159">MKFIVAICLVAFGACSTLPPVPVHPNEDIIQQALSHPGSRIIGGNDAEICEYPWQASLMFSNSHVCGAVVVSDKVAITAAHCVSWAPSSYFSIRVGSKARSRGGLVFAVAETVVHEEYNVGAGAFPNDIAILKFNESIIGPGAASVANLPDENSKDFAPHRCTITGWGYSVYGQVLPEVLQKAEMTVMKPKWCTDVFGSYINDGHVCLISDDSASCNGDSGGPLTCGDTLVGVTSFGALGCPAIYPSVYTRITYFRQWIKDNSGV</sequence>
<evidence type="ECO:0000313" key="10">
    <source>
        <dbReference type="Proteomes" id="UP000242188"/>
    </source>
</evidence>
<dbReference type="GO" id="GO:0004252">
    <property type="term" value="F:serine-type endopeptidase activity"/>
    <property type="evidence" value="ECO:0007669"/>
    <property type="project" value="InterPro"/>
</dbReference>
<dbReference type="FunFam" id="2.40.10.10:FF:000036">
    <property type="entry name" value="Trypsin beta"/>
    <property type="match status" value="1"/>
</dbReference>
<evidence type="ECO:0000256" key="4">
    <source>
        <dbReference type="ARBA" id="ARBA00022825"/>
    </source>
</evidence>
<dbReference type="Pfam" id="PF00089">
    <property type="entry name" value="Trypsin"/>
    <property type="match status" value="1"/>
</dbReference>
<organism evidence="9 10">
    <name type="scientific">Mizuhopecten yessoensis</name>
    <name type="common">Japanese scallop</name>
    <name type="synonym">Patinopecten yessoensis</name>
    <dbReference type="NCBI Taxonomy" id="6573"/>
    <lineage>
        <taxon>Eukaryota</taxon>
        <taxon>Metazoa</taxon>
        <taxon>Spiralia</taxon>
        <taxon>Lophotrochozoa</taxon>
        <taxon>Mollusca</taxon>
        <taxon>Bivalvia</taxon>
        <taxon>Autobranchia</taxon>
        <taxon>Pteriomorphia</taxon>
        <taxon>Pectinida</taxon>
        <taxon>Pectinoidea</taxon>
        <taxon>Pectinidae</taxon>
        <taxon>Mizuhopecten</taxon>
    </lineage>
</organism>
<dbReference type="PANTHER" id="PTHR24276:SF91">
    <property type="entry name" value="AT26814P-RELATED"/>
    <property type="match status" value="1"/>
</dbReference>
<evidence type="ECO:0000256" key="5">
    <source>
        <dbReference type="ARBA" id="ARBA00023157"/>
    </source>
</evidence>
<feature type="domain" description="Peptidase S1" evidence="8">
    <location>
        <begin position="41"/>
        <end position="264"/>
    </location>
</feature>
<evidence type="ECO:0000256" key="6">
    <source>
        <dbReference type="RuleBase" id="RU363034"/>
    </source>
</evidence>